<dbReference type="AlphaFoldDB" id="A0A381ICK1"/>
<name>A0A381ICK1_CLODI</name>
<evidence type="ECO:0000313" key="1">
    <source>
        <dbReference type="EMBL" id="SUY25802.1"/>
    </source>
</evidence>
<reference evidence="1" key="1">
    <citation type="submission" date="2018-06" db="EMBL/GenBank/DDBJ databases">
        <authorList>
            <consortium name="Pathogen Informatics"/>
            <person name="Doyle S."/>
        </authorList>
    </citation>
    <scope>NUCLEOTIDE SEQUENCE</scope>
    <source>
        <strain evidence="1">NCTC13307</strain>
    </source>
</reference>
<gene>
    <name evidence="1" type="ORF">NCTC13307_03166</name>
</gene>
<dbReference type="GO" id="GO:0016853">
    <property type="term" value="F:isomerase activity"/>
    <property type="evidence" value="ECO:0007669"/>
    <property type="project" value="UniProtKB-KW"/>
</dbReference>
<dbReference type="RefSeq" id="WP_009900431.1">
    <property type="nucleotide sequence ID" value="NZ_JASSXI010000109.1"/>
</dbReference>
<proteinExistence type="predicted"/>
<keyword evidence="1" id="KW-0413">Isomerase</keyword>
<accession>A0A381ICK1</accession>
<dbReference type="EMBL" id="UFWD01000001">
    <property type="protein sequence ID" value="SUY25802.1"/>
    <property type="molecule type" value="Genomic_DNA"/>
</dbReference>
<protein>
    <submittedName>
        <fullName evidence="1">DNA topoisomerase</fullName>
    </submittedName>
</protein>
<organism evidence="1">
    <name type="scientific">Clostridioides difficile</name>
    <name type="common">Peptoclostridium difficile</name>
    <dbReference type="NCBI Taxonomy" id="1496"/>
    <lineage>
        <taxon>Bacteria</taxon>
        <taxon>Bacillati</taxon>
        <taxon>Bacillota</taxon>
        <taxon>Clostridia</taxon>
        <taxon>Peptostreptococcales</taxon>
        <taxon>Peptostreptococcaceae</taxon>
        <taxon>Clostridioides</taxon>
    </lineage>
</organism>
<sequence>MVKNILKKGETKVKSLTAKNGNKFDATLKYDKNPDTGYFNWKIEFDN</sequence>